<sequence length="476" mass="56170">MAQPPRLIQGERRGGQILVHDGYRYQRNRAVVGRKIYWRCADPLCRAPLQTNYFVPGPDANIAILGPVPQPNHPHRPEVERIDRHDFLNNVKDTIEQDPSLPIRRAYNTEYLAIPAQRRQDVPTFEEIRSTLQRHRMSFIPMVPRDVHDVDIQGPWAETWDGNRKLLAIDNDVGVCIFASDEELRTLSHCRELFIDGTFKTAPHPYTQIITIHGKYHGWTLPFVMALSTGKTEAQYRFLLREVRNAIQGLTNNNFEPNFVVTDFEVALINAIDHELRSETRGCYFHFCQSLMRKVSDLGLKGPYERDPDVQQVVRRMLALGYLPAPHVRLMFVTYTAGRRVQEVIQRFPNLQLFFDYIENTYINGPVFRIGFWNVHNRRMDSRTNNYSEGFFSKWNRELMVRHPNIWFVIRRIKNEGEKTRLKSRRADMGDRRPKRKLKWRKLERRITNLRRSLRRGDRNLRDYWSAVVYVTKAFA</sequence>
<dbReference type="InterPro" id="IPR018289">
    <property type="entry name" value="MULE_transposase_dom"/>
</dbReference>
<feature type="domain" description="FLYWCH-type" evidence="4">
    <location>
        <begin position="12"/>
        <end position="51"/>
    </location>
</feature>
<dbReference type="OrthoDB" id="6612379at2759"/>
<dbReference type="EMBL" id="JAIZAY010000014">
    <property type="protein sequence ID" value="KAJ8028899.1"/>
    <property type="molecule type" value="Genomic_DNA"/>
</dbReference>
<keyword evidence="7" id="KW-1185">Reference proteome</keyword>
<evidence type="ECO:0000313" key="7">
    <source>
        <dbReference type="Proteomes" id="UP001152320"/>
    </source>
</evidence>
<evidence type="ECO:0000259" key="4">
    <source>
        <dbReference type="Pfam" id="PF04500"/>
    </source>
</evidence>
<dbReference type="GO" id="GO:0008270">
    <property type="term" value="F:zinc ion binding"/>
    <property type="evidence" value="ECO:0007669"/>
    <property type="project" value="UniProtKB-KW"/>
</dbReference>
<reference evidence="6" key="1">
    <citation type="submission" date="2021-10" db="EMBL/GenBank/DDBJ databases">
        <title>Tropical sea cucumber genome reveals ecological adaptation and Cuvierian tubules defense mechanism.</title>
        <authorList>
            <person name="Chen T."/>
        </authorList>
    </citation>
    <scope>NUCLEOTIDE SEQUENCE</scope>
    <source>
        <strain evidence="6">Nanhai2018</strain>
        <tissue evidence="6">Muscle</tissue>
    </source>
</reference>
<dbReference type="InterPro" id="IPR007588">
    <property type="entry name" value="Znf_FLYWCH"/>
</dbReference>
<evidence type="ECO:0000256" key="2">
    <source>
        <dbReference type="ARBA" id="ARBA00022771"/>
    </source>
</evidence>
<evidence type="ECO:0000256" key="3">
    <source>
        <dbReference type="ARBA" id="ARBA00022833"/>
    </source>
</evidence>
<proteinExistence type="predicted"/>
<evidence type="ECO:0008006" key="8">
    <source>
        <dbReference type="Google" id="ProtNLM"/>
    </source>
</evidence>
<comment type="caution">
    <text evidence="6">The sequence shown here is derived from an EMBL/GenBank/DDBJ whole genome shotgun (WGS) entry which is preliminary data.</text>
</comment>
<evidence type="ECO:0000259" key="5">
    <source>
        <dbReference type="Pfam" id="PF10551"/>
    </source>
</evidence>
<name>A0A9Q1BLS1_HOLLE</name>
<dbReference type="Gene3D" id="2.20.25.240">
    <property type="match status" value="1"/>
</dbReference>
<dbReference type="PANTHER" id="PTHR47160">
    <property type="entry name" value="PUTATIVE-RELATED"/>
    <property type="match status" value="1"/>
</dbReference>
<dbReference type="PANTHER" id="PTHR47160:SF10">
    <property type="entry name" value="MULE TRANSPOSASE DOMAIN-CONTAINING PROTEIN"/>
    <property type="match status" value="1"/>
</dbReference>
<keyword evidence="1" id="KW-0479">Metal-binding</keyword>
<accession>A0A9Q1BLS1</accession>
<evidence type="ECO:0000313" key="6">
    <source>
        <dbReference type="EMBL" id="KAJ8028899.1"/>
    </source>
</evidence>
<gene>
    <name evidence="6" type="ORF">HOLleu_28153</name>
</gene>
<organism evidence="6 7">
    <name type="scientific">Holothuria leucospilota</name>
    <name type="common">Black long sea cucumber</name>
    <name type="synonym">Mertensiothuria leucospilota</name>
    <dbReference type="NCBI Taxonomy" id="206669"/>
    <lineage>
        <taxon>Eukaryota</taxon>
        <taxon>Metazoa</taxon>
        <taxon>Echinodermata</taxon>
        <taxon>Eleutherozoa</taxon>
        <taxon>Echinozoa</taxon>
        <taxon>Holothuroidea</taxon>
        <taxon>Aspidochirotacea</taxon>
        <taxon>Aspidochirotida</taxon>
        <taxon>Holothuriidae</taxon>
        <taxon>Holothuria</taxon>
    </lineage>
</organism>
<dbReference type="Pfam" id="PF04500">
    <property type="entry name" value="FLYWCH"/>
    <property type="match status" value="1"/>
</dbReference>
<dbReference type="AlphaFoldDB" id="A0A9Q1BLS1"/>
<feature type="domain" description="MULE transposase" evidence="5">
    <location>
        <begin position="194"/>
        <end position="289"/>
    </location>
</feature>
<evidence type="ECO:0000256" key="1">
    <source>
        <dbReference type="ARBA" id="ARBA00022723"/>
    </source>
</evidence>
<keyword evidence="2" id="KW-0863">Zinc-finger</keyword>
<keyword evidence="3" id="KW-0862">Zinc</keyword>
<protein>
    <recommendedName>
        <fullName evidence="8">MULE transposase domain-containing protein</fullName>
    </recommendedName>
</protein>
<dbReference type="Proteomes" id="UP001152320">
    <property type="component" value="Chromosome 14"/>
</dbReference>
<dbReference type="Pfam" id="PF10551">
    <property type="entry name" value="MULE"/>
    <property type="match status" value="1"/>
</dbReference>